<dbReference type="RefSeq" id="WP_345491009.1">
    <property type="nucleotide sequence ID" value="NZ_BAAAWU010000001.1"/>
</dbReference>
<dbReference type="Proteomes" id="UP001589716">
    <property type="component" value="Unassembled WGS sequence"/>
</dbReference>
<dbReference type="EMBL" id="JBHMCT010000012">
    <property type="protein sequence ID" value="MFB9556476.1"/>
    <property type="molecule type" value="Genomic_DNA"/>
</dbReference>
<comment type="caution">
    <text evidence="4">The sequence shown here is derived from an EMBL/GenBank/DDBJ whole genome shotgun (WGS) entry which is preliminary data.</text>
</comment>
<evidence type="ECO:0000313" key="5">
    <source>
        <dbReference type="Proteomes" id="UP001589716"/>
    </source>
</evidence>
<evidence type="ECO:0000313" key="4">
    <source>
        <dbReference type="EMBL" id="MFB9556476.1"/>
    </source>
</evidence>
<dbReference type="CDD" id="cd00060">
    <property type="entry name" value="FHA"/>
    <property type="match status" value="1"/>
</dbReference>
<dbReference type="InterPro" id="IPR000253">
    <property type="entry name" value="FHA_dom"/>
</dbReference>
<evidence type="ECO:0000256" key="1">
    <source>
        <dbReference type="ARBA" id="ARBA00022553"/>
    </source>
</evidence>
<protein>
    <submittedName>
        <fullName evidence="4">FHA domain-containing protein</fullName>
    </submittedName>
</protein>
<dbReference type="SUPFAM" id="SSF49879">
    <property type="entry name" value="SMAD/FHA domain"/>
    <property type="match status" value="1"/>
</dbReference>
<organism evidence="4 5">
    <name type="scientific">Streptomyces roseoviridis</name>
    <dbReference type="NCBI Taxonomy" id="67361"/>
    <lineage>
        <taxon>Bacteria</taxon>
        <taxon>Bacillati</taxon>
        <taxon>Actinomycetota</taxon>
        <taxon>Actinomycetes</taxon>
        <taxon>Kitasatosporales</taxon>
        <taxon>Streptomycetaceae</taxon>
        <taxon>Streptomyces</taxon>
    </lineage>
</organism>
<feature type="region of interest" description="Disordered" evidence="2">
    <location>
        <begin position="54"/>
        <end position="110"/>
    </location>
</feature>
<keyword evidence="5" id="KW-1185">Reference proteome</keyword>
<dbReference type="PROSITE" id="PS50006">
    <property type="entry name" value="FHA_DOMAIN"/>
    <property type="match status" value="1"/>
</dbReference>
<dbReference type="Pfam" id="PF00498">
    <property type="entry name" value="FHA"/>
    <property type="match status" value="1"/>
</dbReference>
<dbReference type="Gene3D" id="2.60.200.20">
    <property type="match status" value="1"/>
</dbReference>
<evidence type="ECO:0000259" key="3">
    <source>
        <dbReference type="PROSITE" id="PS50006"/>
    </source>
</evidence>
<gene>
    <name evidence="4" type="ORF">ACFFTP_20075</name>
</gene>
<dbReference type="InterPro" id="IPR008984">
    <property type="entry name" value="SMAD_FHA_dom_sf"/>
</dbReference>
<dbReference type="SMART" id="SM00240">
    <property type="entry name" value="FHA"/>
    <property type="match status" value="1"/>
</dbReference>
<sequence>MATVIRYRCPVTPDECPTSTTPGFCPMHEREQLVPARVFLADEVDETAVQRVVSEPGRHQAAPPQAQGQGTGLERRPTRDRGPAEAPTRAAGRGSGGEAEGAGRVPPIEPTVRSAPARLALVLAGTLVPLRGEGEAPTRLGRDAPECAHVSGLERLDQISREHAELYWESGQLYIRDTRSSNGTFVDGERIHGPTRLWPGRHRLRLAQDVDLTVVEIDEFGSPVQ</sequence>
<feature type="compositionally biased region" description="Basic and acidic residues" evidence="2">
    <location>
        <begin position="73"/>
        <end position="83"/>
    </location>
</feature>
<evidence type="ECO:0000256" key="2">
    <source>
        <dbReference type="SAM" id="MobiDB-lite"/>
    </source>
</evidence>
<feature type="compositionally biased region" description="Low complexity" evidence="2">
    <location>
        <begin position="59"/>
        <end position="68"/>
    </location>
</feature>
<reference evidence="4 5" key="1">
    <citation type="submission" date="2024-09" db="EMBL/GenBank/DDBJ databases">
        <authorList>
            <person name="Sun Q."/>
            <person name="Mori K."/>
        </authorList>
    </citation>
    <scope>NUCLEOTIDE SEQUENCE [LARGE SCALE GENOMIC DNA]</scope>
    <source>
        <strain evidence="4 5">JCM 4414</strain>
    </source>
</reference>
<accession>A0ABV5QSH9</accession>
<feature type="domain" description="FHA" evidence="3">
    <location>
        <begin position="138"/>
        <end position="191"/>
    </location>
</feature>
<name>A0ABV5QSH9_9ACTN</name>
<proteinExistence type="predicted"/>
<keyword evidence="1" id="KW-0597">Phosphoprotein</keyword>